<dbReference type="OrthoDB" id="5150042at2759"/>
<evidence type="ECO:0000313" key="2">
    <source>
        <dbReference type="EMBL" id="CAG9996885.1"/>
    </source>
</evidence>
<organism evidence="2 3">
    <name type="scientific">Clonostachys byssicola</name>
    <dbReference type="NCBI Taxonomy" id="160290"/>
    <lineage>
        <taxon>Eukaryota</taxon>
        <taxon>Fungi</taxon>
        <taxon>Dikarya</taxon>
        <taxon>Ascomycota</taxon>
        <taxon>Pezizomycotina</taxon>
        <taxon>Sordariomycetes</taxon>
        <taxon>Hypocreomycetidae</taxon>
        <taxon>Hypocreales</taxon>
        <taxon>Bionectriaceae</taxon>
        <taxon>Clonostachys</taxon>
    </lineage>
</organism>
<dbReference type="AlphaFoldDB" id="A0A9N9UQR4"/>
<accession>A0A9N9UQR4</accession>
<gene>
    <name evidence="2" type="ORF">CBYS24578_00015963</name>
</gene>
<protein>
    <submittedName>
        <fullName evidence="2">Uncharacterized protein</fullName>
    </submittedName>
</protein>
<dbReference type="EMBL" id="CABFNO020001541">
    <property type="protein sequence ID" value="CAG9996885.1"/>
    <property type="molecule type" value="Genomic_DNA"/>
</dbReference>
<comment type="caution">
    <text evidence="2">The sequence shown here is derived from an EMBL/GenBank/DDBJ whole genome shotgun (WGS) entry which is preliminary data.</text>
</comment>
<reference evidence="2" key="1">
    <citation type="submission" date="2021-10" db="EMBL/GenBank/DDBJ databases">
        <authorList>
            <person name="Piombo E."/>
        </authorList>
    </citation>
    <scope>NUCLEOTIDE SEQUENCE</scope>
</reference>
<name>A0A9N9UQR4_9HYPO</name>
<evidence type="ECO:0000313" key="3">
    <source>
        <dbReference type="Proteomes" id="UP000754883"/>
    </source>
</evidence>
<evidence type="ECO:0000256" key="1">
    <source>
        <dbReference type="SAM" id="MobiDB-lite"/>
    </source>
</evidence>
<keyword evidence="3" id="KW-1185">Reference proteome</keyword>
<proteinExistence type="predicted"/>
<feature type="region of interest" description="Disordered" evidence="1">
    <location>
        <begin position="1"/>
        <end position="22"/>
    </location>
</feature>
<sequence>MSSDKEPQTSRRACNHPVGNGPYAAPVNGKGCGWCDNQDKYGYGSSVCGRCGRCHGCGSTNNGIGPVQSIYFGGKWALGKLLNKGDEEEKRKKEKGKDESN</sequence>
<dbReference type="Proteomes" id="UP000754883">
    <property type="component" value="Unassembled WGS sequence"/>
</dbReference>